<dbReference type="Proteomes" id="UP000487649">
    <property type="component" value="Unassembled WGS sequence"/>
</dbReference>
<proteinExistence type="predicted"/>
<sequence>MSSKQFKESKIKFTVFFYLSILLSIFFLFQIRYTLNVSIKNWDLTQYTLLILVGCFLLICILRYHTFSLELKQEKEVLDLEMKQLTFKKSQLKDKIASMNPYDFGELVADLFRAKGYKRVFLTPHMNQHFYDLEMYLDDDKVLVSCLLGQNQSIGQAYLDRLYLKMKQNQVNHGIFVTLGTFNPECYSFIQNKPIEIINGDELIETFVLNPTI</sequence>
<protein>
    <submittedName>
        <fullName evidence="2">Restriction endonuclease</fullName>
    </submittedName>
</protein>
<dbReference type="EMBL" id="WMQE01000016">
    <property type="protein sequence ID" value="MTK21378.1"/>
    <property type="molecule type" value="Genomic_DNA"/>
</dbReference>
<evidence type="ECO:0000313" key="2">
    <source>
        <dbReference type="EMBL" id="MTK21378.1"/>
    </source>
</evidence>
<dbReference type="GO" id="GO:0004519">
    <property type="term" value="F:endonuclease activity"/>
    <property type="evidence" value="ECO:0007669"/>
    <property type="project" value="UniProtKB-KW"/>
</dbReference>
<evidence type="ECO:0000313" key="3">
    <source>
        <dbReference type="Proteomes" id="UP000487649"/>
    </source>
</evidence>
<gene>
    <name evidence="2" type="ORF">GMA92_08090</name>
</gene>
<dbReference type="GO" id="GO:0009307">
    <property type="term" value="P:DNA restriction-modification system"/>
    <property type="evidence" value="ECO:0007669"/>
    <property type="project" value="InterPro"/>
</dbReference>
<dbReference type="InterPro" id="IPR011335">
    <property type="entry name" value="Restrct_endonuc-II-like"/>
</dbReference>
<keyword evidence="2" id="KW-0378">Hydrolase</keyword>
<dbReference type="RefSeq" id="WP_006784876.1">
    <property type="nucleotide sequence ID" value="NZ_CABJBH010000003.1"/>
</dbReference>
<reference evidence="2 3" key="1">
    <citation type="journal article" date="2019" name="Nat. Med.">
        <title>A library of human gut bacterial isolates paired with longitudinal multiomics data enables mechanistic microbiome research.</title>
        <authorList>
            <person name="Poyet M."/>
            <person name="Groussin M."/>
            <person name="Gibbons S.M."/>
            <person name="Avila-Pacheco J."/>
            <person name="Jiang X."/>
            <person name="Kearney S.M."/>
            <person name="Perrotta A.R."/>
            <person name="Berdy B."/>
            <person name="Zhao S."/>
            <person name="Lieberman T.D."/>
            <person name="Swanson P.K."/>
            <person name="Smith M."/>
            <person name="Roesemann S."/>
            <person name="Alexander J.E."/>
            <person name="Rich S.A."/>
            <person name="Livny J."/>
            <person name="Vlamakis H."/>
            <person name="Clish C."/>
            <person name="Bullock K."/>
            <person name="Deik A."/>
            <person name="Scott J."/>
            <person name="Pierce K.A."/>
            <person name="Xavier R.J."/>
            <person name="Alm E.J."/>
        </authorList>
    </citation>
    <scope>NUCLEOTIDE SEQUENCE [LARGE SCALE GENOMIC DNA]</scope>
    <source>
        <strain evidence="2 3">BIOML-A198</strain>
    </source>
</reference>
<keyword evidence="2" id="KW-0540">Nuclease</keyword>
<accession>A0A173RMU6</accession>
<keyword evidence="2" id="KW-0255">Endonuclease</keyword>
<dbReference type="InterPro" id="IPR007560">
    <property type="entry name" value="Restrct_endonuc_IV_Mrr"/>
</dbReference>
<organism evidence="2 3">
    <name type="scientific">Turicibacter sanguinis</name>
    <dbReference type="NCBI Taxonomy" id="154288"/>
    <lineage>
        <taxon>Bacteria</taxon>
        <taxon>Bacillati</taxon>
        <taxon>Bacillota</taxon>
        <taxon>Erysipelotrichia</taxon>
        <taxon>Erysipelotrichales</taxon>
        <taxon>Turicibacteraceae</taxon>
        <taxon>Turicibacter</taxon>
    </lineage>
</organism>
<feature type="domain" description="Restriction endonuclease type IV Mrr" evidence="1">
    <location>
        <begin position="96"/>
        <end position="205"/>
    </location>
</feature>
<name>A0A173RMU6_9FIRM</name>
<dbReference type="Gene3D" id="3.40.1350.10">
    <property type="match status" value="1"/>
</dbReference>
<dbReference type="SUPFAM" id="SSF52980">
    <property type="entry name" value="Restriction endonuclease-like"/>
    <property type="match status" value="1"/>
</dbReference>
<comment type="caution">
    <text evidence="2">The sequence shown here is derived from an EMBL/GenBank/DDBJ whole genome shotgun (WGS) entry which is preliminary data.</text>
</comment>
<dbReference type="InterPro" id="IPR011856">
    <property type="entry name" value="tRNA_endonuc-like_dom_sf"/>
</dbReference>
<dbReference type="GO" id="GO:0003677">
    <property type="term" value="F:DNA binding"/>
    <property type="evidence" value="ECO:0007669"/>
    <property type="project" value="InterPro"/>
</dbReference>
<dbReference type="Pfam" id="PF04471">
    <property type="entry name" value="Mrr_cat"/>
    <property type="match status" value="1"/>
</dbReference>
<dbReference type="GeneID" id="60059389"/>
<evidence type="ECO:0000259" key="1">
    <source>
        <dbReference type="Pfam" id="PF04471"/>
    </source>
</evidence>
<dbReference type="OrthoDB" id="9797274at2"/>
<dbReference type="AlphaFoldDB" id="A0A173RMU6"/>